<organism evidence="1 2">
    <name type="scientific">Puccinia triticina</name>
    <dbReference type="NCBI Taxonomy" id="208348"/>
    <lineage>
        <taxon>Eukaryota</taxon>
        <taxon>Fungi</taxon>
        <taxon>Dikarya</taxon>
        <taxon>Basidiomycota</taxon>
        <taxon>Pucciniomycotina</taxon>
        <taxon>Pucciniomycetes</taxon>
        <taxon>Pucciniales</taxon>
        <taxon>Pucciniaceae</taxon>
        <taxon>Puccinia</taxon>
    </lineage>
</organism>
<protein>
    <submittedName>
        <fullName evidence="1">Uncharacterized protein</fullName>
    </submittedName>
</protein>
<proteinExistence type="predicted"/>
<gene>
    <name evidence="1" type="ORF">PtA15_2A156</name>
</gene>
<dbReference type="RefSeq" id="XP_053017398.1">
    <property type="nucleotide sequence ID" value="XM_053166147.1"/>
</dbReference>
<dbReference type="GeneID" id="77807042"/>
<sequence>MATRTGGWDSILKVWAPNNYTRTCYNLSAATNLKTSLSLADGVLRPTAWSVQPVGSPIDKHSASANTVGGPGQ</sequence>
<keyword evidence="2" id="KW-1185">Reference proteome</keyword>
<name>A0ABY7CA90_9BASI</name>
<dbReference type="EMBL" id="CP110422">
    <property type="protein sequence ID" value="WAQ81843.1"/>
    <property type="molecule type" value="Genomic_DNA"/>
</dbReference>
<dbReference type="Proteomes" id="UP001164743">
    <property type="component" value="Chromosome 2A"/>
</dbReference>
<evidence type="ECO:0000313" key="2">
    <source>
        <dbReference type="Proteomes" id="UP001164743"/>
    </source>
</evidence>
<accession>A0ABY7CA90</accession>
<evidence type="ECO:0000313" key="1">
    <source>
        <dbReference type="EMBL" id="WAQ81843.1"/>
    </source>
</evidence>
<reference evidence="1" key="1">
    <citation type="submission" date="2022-10" db="EMBL/GenBank/DDBJ databases">
        <title>Puccinia triticina Genome sequencing and assembly.</title>
        <authorList>
            <person name="Li C."/>
        </authorList>
    </citation>
    <scope>NUCLEOTIDE SEQUENCE</scope>
    <source>
        <strain evidence="1">Pt15</strain>
    </source>
</reference>